<dbReference type="PANTHER" id="PTHR34818">
    <property type="entry name" value="PROTEIN BLI-3"/>
    <property type="match status" value="1"/>
</dbReference>
<dbReference type="RefSeq" id="WP_202749778.1">
    <property type="nucleotide sequence ID" value="NZ_JAESWC010000009.1"/>
</dbReference>
<dbReference type="SUPFAM" id="SSF50475">
    <property type="entry name" value="FMN-binding split barrel"/>
    <property type="match status" value="1"/>
</dbReference>
<evidence type="ECO:0000313" key="3">
    <source>
        <dbReference type="Proteomes" id="UP000632377"/>
    </source>
</evidence>
<feature type="domain" description="Pyridoxamine 5'-phosphate oxidase N-terminal" evidence="1">
    <location>
        <begin position="9"/>
        <end position="128"/>
    </location>
</feature>
<evidence type="ECO:0000259" key="1">
    <source>
        <dbReference type="Pfam" id="PF01243"/>
    </source>
</evidence>
<gene>
    <name evidence="2" type="ORF">JK636_14810</name>
</gene>
<dbReference type="InterPro" id="IPR012349">
    <property type="entry name" value="Split_barrel_FMN-bd"/>
</dbReference>
<sequence length="142" mass="16422">MIDEKVINESNELVESSKIVMVGTNGENGYPNIKAMMRLKHDGLKKFWLSTNTSTKRIQALKKDNKVCLYFVDEDKFAGLMLVGTIEILQDRASKEMLWSDGCEIYYPLGIDDPDYSVFCFTTEWGNYYRHLKNVNFKAEDI</sequence>
<dbReference type="InterPro" id="IPR011576">
    <property type="entry name" value="Pyridox_Oxase_N"/>
</dbReference>
<dbReference type="InterPro" id="IPR052917">
    <property type="entry name" value="Stress-Dev_Protein"/>
</dbReference>
<reference evidence="2 3" key="1">
    <citation type="submission" date="2021-01" db="EMBL/GenBank/DDBJ databases">
        <title>Genome public.</title>
        <authorList>
            <person name="Liu C."/>
            <person name="Sun Q."/>
        </authorList>
    </citation>
    <scope>NUCLEOTIDE SEQUENCE [LARGE SCALE GENOMIC DNA]</scope>
    <source>
        <strain evidence="2 3">YIM B02515</strain>
    </source>
</reference>
<organism evidence="2 3">
    <name type="scientific">Clostridium rhizosphaerae</name>
    <dbReference type="NCBI Taxonomy" id="2803861"/>
    <lineage>
        <taxon>Bacteria</taxon>
        <taxon>Bacillati</taxon>
        <taxon>Bacillota</taxon>
        <taxon>Clostridia</taxon>
        <taxon>Eubacteriales</taxon>
        <taxon>Clostridiaceae</taxon>
        <taxon>Clostridium</taxon>
    </lineage>
</organism>
<comment type="caution">
    <text evidence="2">The sequence shown here is derived from an EMBL/GenBank/DDBJ whole genome shotgun (WGS) entry which is preliminary data.</text>
</comment>
<protein>
    <submittedName>
        <fullName evidence="2">Pyridoxamine 5'-phosphate oxidase family protein</fullName>
    </submittedName>
</protein>
<dbReference type="Proteomes" id="UP000632377">
    <property type="component" value="Unassembled WGS sequence"/>
</dbReference>
<dbReference type="EMBL" id="JAESWC010000009">
    <property type="protein sequence ID" value="MBL4937023.1"/>
    <property type="molecule type" value="Genomic_DNA"/>
</dbReference>
<dbReference type="Gene3D" id="2.30.110.10">
    <property type="entry name" value="Electron Transport, Fmn-binding Protein, Chain A"/>
    <property type="match status" value="1"/>
</dbReference>
<dbReference type="PANTHER" id="PTHR34818:SF1">
    <property type="entry name" value="PROTEIN BLI-3"/>
    <property type="match status" value="1"/>
</dbReference>
<name>A0ABS1TCD0_9CLOT</name>
<keyword evidence="3" id="KW-1185">Reference proteome</keyword>
<evidence type="ECO:0000313" key="2">
    <source>
        <dbReference type="EMBL" id="MBL4937023.1"/>
    </source>
</evidence>
<dbReference type="Pfam" id="PF01243">
    <property type="entry name" value="PNPOx_N"/>
    <property type="match status" value="1"/>
</dbReference>
<accession>A0ABS1TCD0</accession>
<proteinExistence type="predicted"/>